<evidence type="ECO:0000259" key="6">
    <source>
        <dbReference type="PROSITE" id="PS51767"/>
    </source>
</evidence>
<dbReference type="EMBL" id="ML996698">
    <property type="protein sequence ID" value="KAF2399264.1"/>
    <property type="molecule type" value="Genomic_DNA"/>
</dbReference>
<proteinExistence type="inferred from homology"/>
<keyword evidence="5" id="KW-0732">Signal</keyword>
<protein>
    <submittedName>
        <fullName evidence="7">Acid protease</fullName>
    </submittedName>
</protein>
<dbReference type="InterPro" id="IPR021109">
    <property type="entry name" value="Peptidase_aspartic_dom_sf"/>
</dbReference>
<feature type="active site" evidence="2">
    <location>
        <position position="269"/>
    </location>
</feature>
<dbReference type="InterPro" id="IPR033121">
    <property type="entry name" value="PEPTIDASE_A1"/>
</dbReference>
<feature type="compositionally biased region" description="Low complexity" evidence="4">
    <location>
        <begin position="445"/>
        <end position="456"/>
    </location>
</feature>
<feature type="compositionally biased region" description="Low complexity" evidence="4">
    <location>
        <begin position="466"/>
        <end position="476"/>
    </location>
</feature>
<keyword evidence="8" id="KW-1185">Reference proteome</keyword>
<dbReference type="InterPro" id="IPR001461">
    <property type="entry name" value="Aspartic_peptidase_A1"/>
</dbReference>
<feature type="domain" description="Peptidase A1" evidence="6">
    <location>
        <begin position="65"/>
        <end position="377"/>
    </location>
</feature>
<evidence type="ECO:0000256" key="5">
    <source>
        <dbReference type="SAM" id="SignalP"/>
    </source>
</evidence>
<dbReference type="GO" id="GO:0004190">
    <property type="term" value="F:aspartic-type endopeptidase activity"/>
    <property type="evidence" value="ECO:0007669"/>
    <property type="project" value="InterPro"/>
</dbReference>
<dbReference type="SUPFAM" id="SSF50630">
    <property type="entry name" value="Acid proteases"/>
    <property type="match status" value="1"/>
</dbReference>
<feature type="region of interest" description="Disordered" evidence="4">
    <location>
        <begin position="428"/>
        <end position="476"/>
    </location>
</feature>
<dbReference type="Gene3D" id="2.40.70.10">
    <property type="entry name" value="Acid Proteases"/>
    <property type="match status" value="2"/>
</dbReference>
<dbReference type="PANTHER" id="PTHR47966:SF75">
    <property type="entry name" value="ENDOPEPTIDASE (CTSD), PUTATIVE (AFU_ORTHOLOGUE AFUA_4G07040)-RELATED"/>
    <property type="match status" value="1"/>
</dbReference>
<dbReference type="PROSITE" id="PS51767">
    <property type="entry name" value="PEPTIDASE_A1"/>
    <property type="match status" value="1"/>
</dbReference>
<keyword evidence="3" id="KW-1015">Disulfide bond</keyword>
<sequence length="514" mass="52902">MRPFWLAPLVSLVLAAPQAPPPLRLSLHRRSAHVKRDNTFNVLESTTPSEANSAGIAQDGNDMTYFAVVNIGTSKKSFYLLLDTAATNTWAMGSACTSQACGVHNTLDSTSLKTTKDPFSITYGTGSVSGVQASDTMRLGPGLSVPMTFGLANKVSDDFLSFAIDGILAMSYGPAQSARTIPAANIVETLVAQKSIPKKLFGLAIARAGDGPNDGEVLFGDVDKSRFDGDLKYVPVVANDRGFWEIAAGGIGVDSKAASLSGARTAIIDSGTSYIFMSASDSAAIHALILGAKAIDDSYYQLPCSTSKPLWIQFGDTKWNILAKDFVGDPLEKGSPDCRSRLVTGTPFGDSKWLVGDVFLKNVYAAFDYDGGRVGFAALKDTATGMSSPIPASDPASPPAPTSMVLPETAKASVADSGPVTPNAVVHAQQTGSSATTLTSGPGTSASAKADASSHATNSWTAHEQSNTATASTATASTNASGEATAAAASGGGKVAPGWWGAAAVLGVTLWGLI</sequence>
<feature type="active site" evidence="2">
    <location>
        <position position="83"/>
    </location>
</feature>
<dbReference type="OrthoDB" id="660550at2759"/>
<dbReference type="GO" id="GO:0006508">
    <property type="term" value="P:proteolysis"/>
    <property type="evidence" value="ECO:0007669"/>
    <property type="project" value="UniProtKB-KW"/>
</dbReference>
<name>A0A6G1HTL6_9PEZI</name>
<dbReference type="InterPro" id="IPR034164">
    <property type="entry name" value="Pepsin-like_dom"/>
</dbReference>
<feature type="compositionally biased region" description="Polar residues" evidence="4">
    <location>
        <begin position="428"/>
        <end position="444"/>
    </location>
</feature>
<dbReference type="Pfam" id="PF00026">
    <property type="entry name" value="Asp"/>
    <property type="match status" value="1"/>
</dbReference>
<feature type="disulfide bond" evidence="3">
    <location>
        <begin position="96"/>
        <end position="101"/>
    </location>
</feature>
<evidence type="ECO:0000256" key="4">
    <source>
        <dbReference type="SAM" id="MobiDB-lite"/>
    </source>
</evidence>
<gene>
    <name evidence="7" type="ORF">EJ06DRAFT_549931</name>
</gene>
<evidence type="ECO:0000256" key="2">
    <source>
        <dbReference type="PIRSR" id="PIRSR601461-1"/>
    </source>
</evidence>
<dbReference type="AlphaFoldDB" id="A0A6G1HTL6"/>
<keyword evidence="7" id="KW-0645">Protease</keyword>
<evidence type="ECO:0000256" key="3">
    <source>
        <dbReference type="PIRSR" id="PIRSR601461-2"/>
    </source>
</evidence>
<feature type="chain" id="PRO_5026141506" evidence="5">
    <location>
        <begin position="16"/>
        <end position="514"/>
    </location>
</feature>
<keyword evidence="7" id="KW-0378">Hydrolase</keyword>
<dbReference type="PANTHER" id="PTHR47966">
    <property type="entry name" value="BETA-SITE APP-CLEAVING ENZYME, ISOFORM A-RELATED"/>
    <property type="match status" value="1"/>
</dbReference>
<evidence type="ECO:0000313" key="8">
    <source>
        <dbReference type="Proteomes" id="UP000799640"/>
    </source>
</evidence>
<organism evidence="7 8">
    <name type="scientific">Trichodelitschia bisporula</name>
    <dbReference type="NCBI Taxonomy" id="703511"/>
    <lineage>
        <taxon>Eukaryota</taxon>
        <taxon>Fungi</taxon>
        <taxon>Dikarya</taxon>
        <taxon>Ascomycota</taxon>
        <taxon>Pezizomycotina</taxon>
        <taxon>Dothideomycetes</taxon>
        <taxon>Dothideomycetes incertae sedis</taxon>
        <taxon>Phaeotrichales</taxon>
        <taxon>Phaeotrichaceae</taxon>
        <taxon>Trichodelitschia</taxon>
    </lineage>
</organism>
<feature type="signal peptide" evidence="5">
    <location>
        <begin position="1"/>
        <end position="15"/>
    </location>
</feature>
<accession>A0A6G1HTL6</accession>
<dbReference type="CDD" id="cd05471">
    <property type="entry name" value="pepsin_like"/>
    <property type="match status" value="1"/>
</dbReference>
<evidence type="ECO:0000256" key="1">
    <source>
        <dbReference type="ARBA" id="ARBA00007447"/>
    </source>
</evidence>
<dbReference type="Proteomes" id="UP000799640">
    <property type="component" value="Unassembled WGS sequence"/>
</dbReference>
<comment type="similarity">
    <text evidence="1">Belongs to the peptidase A1 family.</text>
</comment>
<dbReference type="PRINTS" id="PR00792">
    <property type="entry name" value="PEPSIN"/>
</dbReference>
<evidence type="ECO:0000313" key="7">
    <source>
        <dbReference type="EMBL" id="KAF2399264.1"/>
    </source>
</evidence>
<reference evidence="7" key="1">
    <citation type="journal article" date="2020" name="Stud. Mycol.">
        <title>101 Dothideomycetes genomes: a test case for predicting lifestyles and emergence of pathogens.</title>
        <authorList>
            <person name="Haridas S."/>
            <person name="Albert R."/>
            <person name="Binder M."/>
            <person name="Bloem J."/>
            <person name="Labutti K."/>
            <person name="Salamov A."/>
            <person name="Andreopoulos B."/>
            <person name="Baker S."/>
            <person name="Barry K."/>
            <person name="Bills G."/>
            <person name="Bluhm B."/>
            <person name="Cannon C."/>
            <person name="Castanera R."/>
            <person name="Culley D."/>
            <person name="Daum C."/>
            <person name="Ezra D."/>
            <person name="Gonzalez J."/>
            <person name="Henrissat B."/>
            <person name="Kuo A."/>
            <person name="Liang C."/>
            <person name="Lipzen A."/>
            <person name="Lutzoni F."/>
            <person name="Magnuson J."/>
            <person name="Mondo S."/>
            <person name="Nolan M."/>
            <person name="Ohm R."/>
            <person name="Pangilinan J."/>
            <person name="Park H.-J."/>
            <person name="Ramirez L."/>
            <person name="Alfaro M."/>
            <person name="Sun H."/>
            <person name="Tritt A."/>
            <person name="Yoshinaga Y."/>
            <person name="Zwiers L.-H."/>
            <person name="Turgeon B."/>
            <person name="Goodwin S."/>
            <person name="Spatafora J."/>
            <person name="Crous P."/>
            <person name="Grigoriev I."/>
        </authorList>
    </citation>
    <scope>NUCLEOTIDE SEQUENCE</scope>
    <source>
        <strain evidence="7">CBS 262.69</strain>
    </source>
</reference>